<proteinExistence type="predicted"/>
<dbReference type="InterPro" id="IPR050923">
    <property type="entry name" value="Cell_Proc_Reg/RNA_Proc"/>
</dbReference>
<dbReference type="CDD" id="cd22674">
    <property type="entry name" value="FHA_PPP1R8"/>
    <property type="match status" value="1"/>
</dbReference>
<dbReference type="PROSITE" id="PS50006">
    <property type="entry name" value="FHA_DOMAIN"/>
    <property type="match status" value="1"/>
</dbReference>
<dbReference type="InterPro" id="IPR000253">
    <property type="entry name" value="FHA_dom"/>
</dbReference>
<name>A0AAN7VN86_9COLE</name>
<dbReference type="PANTHER" id="PTHR23308">
    <property type="entry name" value="NUCLEAR INHIBITOR OF PROTEIN PHOSPHATASE-1"/>
    <property type="match status" value="1"/>
</dbReference>
<keyword evidence="4" id="KW-1185">Reference proteome</keyword>
<dbReference type="SMART" id="SM00240">
    <property type="entry name" value="FHA"/>
    <property type="match status" value="1"/>
</dbReference>
<protein>
    <recommendedName>
        <fullName evidence="2">FHA domain-containing protein</fullName>
    </recommendedName>
</protein>
<feature type="domain" description="FHA" evidence="2">
    <location>
        <begin position="8"/>
        <end position="60"/>
    </location>
</feature>
<dbReference type="EMBL" id="JAVRBK010000002">
    <property type="protein sequence ID" value="KAK5647249.1"/>
    <property type="molecule type" value="Genomic_DNA"/>
</dbReference>
<dbReference type="Pfam" id="PF00498">
    <property type="entry name" value="FHA"/>
    <property type="match status" value="1"/>
</dbReference>
<feature type="region of interest" description="Disordered" evidence="1">
    <location>
        <begin position="274"/>
        <end position="302"/>
    </location>
</feature>
<evidence type="ECO:0000313" key="3">
    <source>
        <dbReference type="EMBL" id="KAK5647249.1"/>
    </source>
</evidence>
<dbReference type="SUPFAM" id="SSF49879">
    <property type="entry name" value="SMAD/FHA domain"/>
    <property type="match status" value="1"/>
</dbReference>
<dbReference type="AlphaFoldDB" id="A0AAN7VN86"/>
<dbReference type="Proteomes" id="UP001329430">
    <property type="component" value="Chromosome 2"/>
</dbReference>
<dbReference type="InterPro" id="IPR008984">
    <property type="entry name" value="SMAD_FHA_dom_sf"/>
</dbReference>
<evidence type="ECO:0000259" key="2">
    <source>
        <dbReference type="PROSITE" id="PS50006"/>
    </source>
</evidence>
<comment type="caution">
    <text evidence="3">The sequence shown here is derived from an EMBL/GenBank/DDBJ whole genome shotgun (WGS) entry which is preliminary data.</text>
</comment>
<gene>
    <name evidence="3" type="ORF">RI129_002141</name>
</gene>
<evidence type="ECO:0000256" key="1">
    <source>
        <dbReference type="SAM" id="MobiDB-lite"/>
    </source>
</evidence>
<sequence length="302" mass="34021">MIDEKKCYHFGRNAQMNDFCIDHASCSRVHAALVYHKILNRPFLVDLGSTHGTFVGSLRLESYKPTQLPIGSNFHFGASTRMYIIRERPQAGIRPIIDELEKVGEDSDGGLLGLPETETELDNLTEFNTAHNRRISMLGISDDNEKRTSNRKRKRRGVSFNEDEEIINPEDIDPSVGKFRNLVQSTVVPSTQKKQKLNDSISIPEYKMLRNIHSVVPQLYQDLPPESNNSTFGNVGMYSSLSSKLGMVLPNPAPDVDMEQTYSQVANMAPQQVQVSDTLEPKKKKYAKEAWPGKKPTQSLLV</sequence>
<evidence type="ECO:0000313" key="4">
    <source>
        <dbReference type="Proteomes" id="UP001329430"/>
    </source>
</evidence>
<accession>A0AAN7VN86</accession>
<dbReference type="Gene3D" id="2.60.200.20">
    <property type="match status" value="1"/>
</dbReference>
<dbReference type="Gene3D" id="6.10.250.1290">
    <property type="match status" value="1"/>
</dbReference>
<dbReference type="FunFam" id="2.60.200.20:FF:000019">
    <property type="entry name" value="Nuclear inhibitor of protein phosphatase"/>
    <property type="match status" value="1"/>
</dbReference>
<reference evidence="3 4" key="1">
    <citation type="journal article" date="2024" name="Insects">
        <title>An Improved Chromosome-Level Genome Assembly of the Firefly Pyrocoelia pectoralis.</title>
        <authorList>
            <person name="Fu X."/>
            <person name="Meyer-Rochow V.B."/>
            <person name="Ballantyne L."/>
            <person name="Zhu X."/>
        </authorList>
    </citation>
    <scope>NUCLEOTIDE SEQUENCE [LARGE SCALE GENOMIC DNA]</scope>
    <source>
        <strain evidence="3">XCY_ONT2</strain>
    </source>
</reference>
<organism evidence="3 4">
    <name type="scientific">Pyrocoelia pectoralis</name>
    <dbReference type="NCBI Taxonomy" id="417401"/>
    <lineage>
        <taxon>Eukaryota</taxon>
        <taxon>Metazoa</taxon>
        <taxon>Ecdysozoa</taxon>
        <taxon>Arthropoda</taxon>
        <taxon>Hexapoda</taxon>
        <taxon>Insecta</taxon>
        <taxon>Pterygota</taxon>
        <taxon>Neoptera</taxon>
        <taxon>Endopterygota</taxon>
        <taxon>Coleoptera</taxon>
        <taxon>Polyphaga</taxon>
        <taxon>Elateriformia</taxon>
        <taxon>Elateroidea</taxon>
        <taxon>Lampyridae</taxon>
        <taxon>Lampyrinae</taxon>
        <taxon>Pyrocoelia</taxon>
    </lineage>
</organism>